<dbReference type="GO" id="GO:1990423">
    <property type="term" value="C:RZZ complex"/>
    <property type="evidence" value="ECO:0007669"/>
    <property type="project" value="TreeGrafter"/>
</dbReference>
<proteinExistence type="predicted"/>
<evidence type="ECO:0000313" key="4">
    <source>
        <dbReference type="Proteomes" id="UP000593567"/>
    </source>
</evidence>
<dbReference type="PANTHER" id="PTHR12205">
    <property type="entry name" value="CENTROMERE/KINETOCHORE PROTEIN ZW10"/>
    <property type="match status" value="1"/>
</dbReference>
<dbReference type="OrthoDB" id="534815at2759"/>
<dbReference type="AlphaFoldDB" id="A0A7J7JHA8"/>
<feature type="coiled-coil region" evidence="1">
    <location>
        <begin position="121"/>
        <end position="148"/>
    </location>
</feature>
<comment type="caution">
    <text evidence="3">The sequence shown here is derived from an EMBL/GenBank/DDBJ whole genome shotgun (WGS) entry which is preliminary data.</text>
</comment>
<dbReference type="Pfam" id="PF20665">
    <property type="entry name" value="Zw10_middle"/>
    <property type="match status" value="1"/>
</dbReference>
<accession>A0A7J7JHA8</accession>
<evidence type="ECO:0000256" key="1">
    <source>
        <dbReference type="SAM" id="Coils"/>
    </source>
</evidence>
<name>A0A7J7JHA8_BUGNE</name>
<keyword evidence="4" id="KW-1185">Reference proteome</keyword>
<keyword evidence="1" id="KW-0175">Coiled coil</keyword>
<dbReference type="EMBL" id="VXIV02002537">
    <property type="protein sequence ID" value="KAF6024758.1"/>
    <property type="molecule type" value="Genomic_DNA"/>
</dbReference>
<gene>
    <name evidence="3" type="ORF">EB796_016932</name>
</gene>
<dbReference type="InterPro" id="IPR048344">
    <property type="entry name" value="Zw10_middle"/>
</dbReference>
<feature type="domain" description="Centromere/kinetochore protein zw10 middle" evidence="2">
    <location>
        <begin position="172"/>
        <end position="285"/>
    </location>
</feature>
<evidence type="ECO:0000259" key="2">
    <source>
        <dbReference type="Pfam" id="PF20665"/>
    </source>
</evidence>
<sequence length="312" mass="35461">MSAGVKDTERCSPNLSEISSKSDELRVDVMEFLRSRYEDFDSRLDETSMLHKRWEQLSSTFDSTRTLIQDEIDSKTCSTVELAENSGILEKVNATLAVLSQLIRVHKLHQTVNNLLTCKDFTQAIVELQQMREALNTLQRDLPQLNIIKILNIEYTTLAQSLKHLMTEQWNSVVNISKQESGDVQTITFNIQTLQNRNHLSELCKALHSEEMLKLKLGSFADSLKMAFHWIVNYPKSVVTEETSANTLSVCVKRTASSTSPSWPSSVYKQLYRLLKPLAHRLLSIPLNSGGGINTTRYCYGCTPRTVCYSLY</sequence>
<dbReference type="GO" id="GO:0005737">
    <property type="term" value="C:cytoplasm"/>
    <property type="evidence" value="ECO:0007669"/>
    <property type="project" value="GOC"/>
</dbReference>
<organism evidence="3 4">
    <name type="scientific">Bugula neritina</name>
    <name type="common">Brown bryozoan</name>
    <name type="synonym">Sertularia neritina</name>
    <dbReference type="NCBI Taxonomy" id="10212"/>
    <lineage>
        <taxon>Eukaryota</taxon>
        <taxon>Metazoa</taxon>
        <taxon>Spiralia</taxon>
        <taxon>Lophotrochozoa</taxon>
        <taxon>Bryozoa</taxon>
        <taxon>Gymnolaemata</taxon>
        <taxon>Cheilostomatida</taxon>
        <taxon>Flustrina</taxon>
        <taxon>Buguloidea</taxon>
        <taxon>Bugulidae</taxon>
        <taxon>Bugula</taxon>
    </lineage>
</organism>
<reference evidence="3" key="1">
    <citation type="submission" date="2020-06" db="EMBL/GenBank/DDBJ databases">
        <title>Draft genome of Bugula neritina, a colonial animal packing powerful symbionts and potential medicines.</title>
        <authorList>
            <person name="Rayko M."/>
        </authorList>
    </citation>
    <scope>NUCLEOTIDE SEQUENCE [LARGE SCALE GENOMIC DNA]</scope>
    <source>
        <strain evidence="3">Kwan_BN1</strain>
    </source>
</reference>
<evidence type="ECO:0000313" key="3">
    <source>
        <dbReference type="EMBL" id="KAF6024758.1"/>
    </source>
</evidence>
<dbReference type="PANTHER" id="PTHR12205:SF0">
    <property type="entry name" value="CENTROMERE_KINETOCHORE PROTEIN ZW10 HOMOLOG"/>
    <property type="match status" value="1"/>
</dbReference>
<dbReference type="Proteomes" id="UP000593567">
    <property type="component" value="Unassembled WGS sequence"/>
</dbReference>
<dbReference type="GO" id="GO:0006888">
    <property type="term" value="P:endoplasmic reticulum to Golgi vesicle-mediated transport"/>
    <property type="evidence" value="ECO:0007669"/>
    <property type="project" value="TreeGrafter"/>
</dbReference>
<dbReference type="GO" id="GO:0007094">
    <property type="term" value="P:mitotic spindle assembly checkpoint signaling"/>
    <property type="evidence" value="ECO:0007669"/>
    <property type="project" value="TreeGrafter"/>
</dbReference>
<protein>
    <submittedName>
        <fullName evidence="3">ZW10</fullName>
    </submittedName>
</protein>